<sequence length="377" mass="41307">MAWQQPQLADPLMGPTDEIRKLQRRLLFAYATNSRAHDEGVIVSGVFDAATDRALRNIQRWLAEHEDPKYNSKPGVLTYDCKTRLGVVLVAPKASTKRFMQQGVGFSTDAFLMGDPTHSYVDARTEGAAELLRLALPMVGVPKIWMGYSMGDDVVNTALLQWPEDRREEIKLIIGFGGPSRRPGPTLLGNDPGGQGISGVFGPDWAASRTYQFTHDGDMYPNAVGLLPWLYQILTRMEISLDFAAYLFNLFVSTVGRQLLGLLASALPGAGALSTVAALVTTGPTNQVGGQILDVMSLFALLPQIIQTITAAIRFVQTNAHFHYHDQPEPFWRGLSAVDCAAQIITEKVPNATVFTVPGTVSWWNDGPPAWTAWKLP</sequence>
<organism evidence="1 2">
    <name type="scientific">[Mycobacterium] stephanolepidis</name>
    <dbReference type="NCBI Taxonomy" id="1520670"/>
    <lineage>
        <taxon>Bacteria</taxon>
        <taxon>Bacillati</taxon>
        <taxon>Actinomycetota</taxon>
        <taxon>Actinomycetes</taxon>
        <taxon>Mycobacteriales</taxon>
        <taxon>Mycobacteriaceae</taxon>
        <taxon>Mycobacteroides</taxon>
    </lineage>
</organism>
<dbReference type="KEGG" id="mste:MSTE_03543"/>
<reference evidence="1 2" key="2">
    <citation type="journal article" date="2017" name="Int. J. Syst. Evol. Microbiol.">
        <title>Mycobacterium stephanolepidis sp. nov., a rapidly growing species related to Mycobacterium chelonae, isolated from marine teleost fish, Stephanolepis cirrhifer.</title>
        <authorList>
            <person name="Fukano H."/>
            <person name="Wada S."/>
            <person name="Kurata O."/>
            <person name="Katayama K."/>
            <person name="Fujiwara N."/>
            <person name="Hoshino Y."/>
        </authorList>
    </citation>
    <scope>NUCLEOTIDE SEQUENCE [LARGE SCALE GENOMIC DNA]</scope>
    <source>
        <strain evidence="1 2">NJB0901</strain>
    </source>
</reference>
<gene>
    <name evidence="1" type="ORF">MSTE_03543</name>
</gene>
<protein>
    <submittedName>
        <fullName evidence="1">Uncharacterized protein</fullName>
    </submittedName>
</protein>
<dbReference type="EMBL" id="AP018165">
    <property type="protein sequence ID" value="BAX98843.1"/>
    <property type="molecule type" value="Genomic_DNA"/>
</dbReference>
<dbReference type="RefSeq" id="WP_096503098.1">
    <property type="nucleotide sequence ID" value="NZ_AP018165.1"/>
</dbReference>
<name>A0A1Z4F0S8_9MYCO</name>
<keyword evidence="2" id="KW-1185">Reference proteome</keyword>
<dbReference type="Proteomes" id="UP000217954">
    <property type="component" value="Chromosome"/>
</dbReference>
<evidence type="ECO:0000313" key="1">
    <source>
        <dbReference type="EMBL" id="BAX98843.1"/>
    </source>
</evidence>
<dbReference type="Gene3D" id="3.40.50.1820">
    <property type="entry name" value="alpha/beta hydrolase"/>
    <property type="match status" value="1"/>
</dbReference>
<reference evidence="2" key="1">
    <citation type="journal article" date="2017" name="Genome Announc.">
        <title>Complete Genome Sequence of Mycobacterium stephanolepidis.</title>
        <authorList>
            <person name="Fukano H."/>
            <person name="Yoshida M."/>
            <person name="Katayama Y."/>
            <person name="Omatsu T."/>
            <person name="Mizutani T."/>
            <person name="Kurata O."/>
            <person name="Wada S."/>
            <person name="Hoshino Y."/>
        </authorList>
    </citation>
    <scope>NUCLEOTIDE SEQUENCE [LARGE SCALE GENOMIC DNA]</scope>
    <source>
        <strain evidence="2">NJB0901</strain>
    </source>
</reference>
<dbReference type="OrthoDB" id="4669405at2"/>
<dbReference type="InterPro" id="IPR029058">
    <property type="entry name" value="AB_hydrolase_fold"/>
</dbReference>
<proteinExistence type="predicted"/>
<dbReference type="SUPFAM" id="SSF53474">
    <property type="entry name" value="alpha/beta-Hydrolases"/>
    <property type="match status" value="1"/>
</dbReference>
<evidence type="ECO:0000313" key="2">
    <source>
        <dbReference type="Proteomes" id="UP000217954"/>
    </source>
</evidence>
<dbReference type="AlphaFoldDB" id="A0A1Z4F0S8"/>
<accession>A0A1Z4F0S8</accession>